<feature type="signal peptide" evidence="1">
    <location>
        <begin position="1"/>
        <end position="30"/>
    </location>
</feature>
<feature type="chain" id="PRO_5014708044" evidence="1">
    <location>
        <begin position="31"/>
        <end position="89"/>
    </location>
</feature>
<accession>A0A2M4CA20</accession>
<dbReference type="EMBL" id="GGFJ01013023">
    <property type="protein sequence ID" value="MBW62164.1"/>
    <property type="molecule type" value="Transcribed_RNA"/>
</dbReference>
<protein>
    <submittedName>
        <fullName evidence="2">Putative secreted protein</fullName>
    </submittedName>
</protein>
<organism evidence="2">
    <name type="scientific">Anopheles marajoara</name>
    <dbReference type="NCBI Taxonomy" id="58244"/>
    <lineage>
        <taxon>Eukaryota</taxon>
        <taxon>Metazoa</taxon>
        <taxon>Ecdysozoa</taxon>
        <taxon>Arthropoda</taxon>
        <taxon>Hexapoda</taxon>
        <taxon>Insecta</taxon>
        <taxon>Pterygota</taxon>
        <taxon>Neoptera</taxon>
        <taxon>Endopterygota</taxon>
        <taxon>Diptera</taxon>
        <taxon>Nematocera</taxon>
        <taxon>Culicoidea</taxon>
        <taxon>Culicidae</taxon>
        <taxon>Anophelinae</taxon>
        <taxon>Anopheles</taxon>
    </lineage>
</organism>
<reference evidence="2" key="1">
    <citation type="submission" date="2018-01" db="EMBL/GenBank/DDBJ databases">
        <title>An insight into the sialome of Amazonian anophelines.</title>
        <authorList>
            <person name="Ribeiro J.M."/>
            <person name="Scarpassa V."/>
            <person name="Calvo E."/>
        </authorList>
    </citation>
    <scope>NUCLEOTIDE SEQUENCE</scope>
    <source>
        <tissue evidence="2">Salivary glands</tissue>
    </source>
</reference>
<sequence>MKPPSSLSSFSHPLPLRLVLCVLPLPLGSSFSTSSRNSLLRGDDRFCRCRLLCVCVSVRASFYWLSHQKTPLGRPPWQSKAVSKLCVVA</sequence>
<proteinExistence type="predicted"/>
<name>A0A2M4CA20_9DIPT</name>
<dbReference type="AlphaFoldDB" id="A0A2M4CA20"/>
<evidence type="ECO:0000256" key="1">
    <source>
        <dbReference type="SAM" id="SignalP"/>
    </source>
</evidence>
<keyword evidence="1" id="KW-0732">Signal</keyword>
<evidence type="ECO:0000313" key="2">
    <source>
        <dbReference type="EMBL" id="MBW62164.1"/>
    </source>
</evidence>